<protein>
    <submittedName>
        <fullName evidence="2">Uncharacterized protein</fullName>
    </submittedName>
</protein>
<accession>A0A426ZLL0</accession>
<reference evidence="2 3" key="1">
    <citation type="journal article" date="2014" name="Agronomy (Basel)">
        <title>A Draft Genome Sequence for Ensete ventricosum, the Drought-Tolerant Tree Against Hunger.</title>
        <authorList>
            <person name="Harrison J."/>
            <person name="Moore K.A."/>
            <person name="Paszkiewicz K."/>
            <person name="Jones T."/>
            <person name="Grant M."/>
            <person name="Ambacheew D."/>
            <person name="Muzemil S."/>
            <person name="Studholme D.J."/>
        </authorList>
    </citation>
    <scope>NUCLEOTIDE SEQUENCE [LARGE SCALE GENOMIC DNA]</scope>
</reference>
<evidence type="ECO:0000313" key="3">
    <source>
        <dbReference type="Proteomes" id="UP000287651"/>
    </source>
</evidence>
<evidence type="ECO:0000313" key="2">
    <source>
        <dbReference type="EMBL" id="RRT64889.1"/>
    </source>
</evidence>
<name>A0A426ZLL0_ENSVE</name>
<feature type="region of interest" description="Disordered" evidence="1">
    <location>
        <begin position="14"/>
        <end position="46"/>
    </location>
</feature>
<dbReference type="EMBL" id="AMZH03006015">
    <property type="protein sequence ID" value="RRT64889.1"/>
    <property type="molecule type" value="Genomic_DNA"/>
</dbReference>
<evidence type="ECO:0000256" key="1">
    <source>
        <dbReference type="SAM" id="MobiDB-lite"/>
    </source>
</evidence>
<dbReference type="AlphaFoldDB" id="A0A426ZLL0"/>
<dbReference type="Proteomes" id="UP000287651">
    <property type="component" value="Unassembled WGS sequence"/>
</dbReference>
<organism evidence="2 3">
    <name type="scientific">Ensete ventricosum</name>
    <name type="common">Abyssinian banana</name>
    <name type="synonym">Musa ensete</name>
    <dbReference type="NCBI Taxonomy" id="4639"/>
    <lineage>
        <taxon>Eukaryota</taxon>
        <taxon>Viridiplantae</taxon>
        <taxon>Streptophyta</taxon>
        <taxon>Embryophyta</taxon>
        <taxon>Tracheophyta</taxon>
        <taxon>Spermatophyta</taxon>
        <taxon>Magnoliopsida</taxon>
        <taxon>Liliopsida</taxon>
        <taxon>Zingiberales</taxon>
        <taxon>Musaceae</taxon>
        <taxon>Ensete</taxon>
    </lineage>
</organism>
<gene>
    <name evidence="2" type="ORF">B296_00036482</name>
</gene>
<proteinExistence type="predicted"/>
<comment type="caution">
    <text evidence="2">The sequence shown here is derived from an EMBL/GenBank/DDBJ whole genome shotgun (WGS) entry which is preliminary data.</text>
</comment>
<feature type="compositionally biased region" description="Pro residues" evidence="1">
    <location>
        <begin position="19"/>
        <end position="31"/>
    </location>
</feature>
<sequence length="113" mass="12717">VRFLFRSLSCLSDFDLPSSAPPPRDPWPLAPFPSLRHPPKPKPPPCPLANHLRSPWLWHPPAHRHLHSGAWLPWHGAATHQVCHAVVLSTTLLMIFLSIHSACVEKIHTFSNV</sequence>
<feature type="non-terminal residue" evidence="2">
    <location>
        <position position="1"/>
    </location>
</feature>